<feature type="compositionally biased region" description="Low complexity" evidence="1">
    <location>
        <begin position="113"/>
        <end position="124"/>
    </location>
</feature>
<sequence>MKVPFRTPLAAFALSSALAGVAVPAFADSYYQGIDPHNPPGTQNAGSVMVPVPASPYYVDPAPTGSVYVDPAPTGTVYVDPTPTGSIYVDPAPMGSRANNVPGKAREHYTNEYQGPGDGDYYQGISPPAPRP</sequence>
<dbReference type="OMA" id="FYQGIDP"/>
<organism evidence="4">
    <name type="scientific">Sinorhizobium medicae</name>
    <dbReference type="NCBI Taxonomy" id="110321"/>
    <lineage>
        <taxon>Bacteria</taxon>
        <taxon>Pseudomonadati</taxon>
        <taxon>Pseudomonadota</taxon>
        <taxon>Alphaproteobacteria</taxon>
        <taxon>Hyphomicrobiales</taxon>
        <taxon>Rhizobiaceae</taxon>
        <taxon>Sinorhizobium/Ensifer group</taxon>
        <taxon>Sinorhizobium</taxon>
    </lineage>
</organism>
<reference evidence="3 5" key="2">
    <citation type="journal article" date="2018" name="FEMS Microbiol. Ecol.">
        <title>Co-invading symbiotic mutualists of Medicago polymorpha retain high ancestral diversity and contain diverse accessory genomes.</title>
        <authorList>
            <person name="Porter S.S."/>
            <person name="Faber-Hammond J.J."/>
            <person name="Friesen M.L."/>
        </authorList>
    </citation>
    <scope>NUCLEOTIDE SEQUENCE [LARGE SCALE GENOMIC DNA]</scope>
    <source>
        <strain evidence="3 5">Str16</strain>
    </source>
</reference>
<feature type="region of interest" description="Disordered" evidence="1">
    <location>
        <begin position="85"/>
        <end position="132"/>
    </location>
</feature>
<reference evidence="4" key="3">
    <citation type="submission" date="2019-06" db="EMBL/GenBank/DDBJ databases">
        <authorList>
            <person name="Le Quere A."/>
            <person name="Colella S."/>
        </authorList>
    </citation>
    <scope>NUCLEOTIDE SEQUENCE</scope>
    <source>
        <strain evidence="4">EmedicaeMD41</strain>
    </source>
</reference>
<dbReference type="AlphaFoldDB" id="A0A508WZL8"/>
<gene>
    <name evidence="3" type="ORF">BMJ33_31310</name>
    <name evidence="4" type="ORF">EMEDMD4_240086</name>
</gene>
<evidence type="ECO:0000313" key="3">
    <source>
        <dbReference type="EMBL" id="PLT94156.1"/>
    </source>
</evidence>
<dbReference type="Proteomes" id="UP001190825">
    <property type="component" value="Unassembled WGS sequence"/>
</dbReference>
<reference evidence="3" key="1">
    <citation type="submission" date="2017-04" db="EMBL/GenBank/DDBJ databases">
        <authorList>
            <person name="Porter S."/>
            <person name="Friesen M.L."/>
            <person name="Faber-Hammond J."/>
        </authorList>
    </citation>
    <scope>NUCLEOTIDE SEQUENCE</scope>
    <source>
        <strain evidence="3">Str16</strain>
    </source>
</reference>
<dbReference type="EMBL" id="CABFNB010000089">
    <property type="protein sequence ID" value="VTZ61143.1"/>
    <property type="molecule type" value="Genomic_DNA"/>
</dbReference>
<evidence type="ECO:0000313" key="5">
    <source>
        <dbReference type="Proteomes" id="UP001190825"/>
    </source>
</evidence>
<keyword evidence="2" id="KW-0732">Signal</keyword>
<evidence type="ECO:0000256" key="1">
    <source>
        <dbReference type="SAM" id="MobiDB-lite"/>
    </source>
</evidence>
<feature type="signal peptide" evidence="2">
    <location>
        <begin position="1"/>
        <end position="27"/>
    </location>
</feature>
<feature type="chain" id="PRO_5021219819" evidence="2">
    <location>
        <begin position="28"/>
        <end position="132"/>
    </location>
</feature>
<proteinExistence type="predicted"/>
<dbReference type="EMBL" id="NBUC01000163">
    <property type="protein sequence ID" value="PLT94156.1"/>
    <property type="molecule type" value="Genomic_DNA"/>
</dbReference>
<protein>
    <submittedName>
        <fullName evidence="4">Uncharacterized protein</fullName>
    </submittedName>
</protein>
<dbReference type="Proteomes" id="UP000507954">
    <property type="component" value="Unassembled WGS sequence"/>
</dbReference>
<name>A0A508WZL8_9HYPH</name>
<accession>A0A508WZL8</accession>
<keyword evidence="5" id="KW-1185">Reference proteome</keyword>
<dbReference type="GeneID" id="61612958"/>
<evidence type="ECO:0000313" key="4">
    <source>
        <dbReference type="EMBL" id="VTZ61143.1"/>
    </source>
</evidence>
<dbReference type="RefSeq" id="WP_011976179.1">
    <property type="nucleotide sequence ID" value="NZ_ATYC01000022.1"/>
</dbReference>
<evidence type="ECO:0000256" key="2">
    <source>
        <dbReference type="SAM" id="SignalP"/>
    </source>
</evidence>